<dbReference type="AlphaFoldDB" id="A0A067T0A7"/>
<evidence type="ECO:0000313" key="2">
    <source>
        <dbReference type="EMBL" id="KDR76561.1"/>
    </source>
</evidence>
<dbReference type="Pfam" id="PF13521">
    <property type="entry name" value="AAA_28"/>
    <property type="match status" value="1"/>
</dbReference>
<dbReference type="HOGENOM" id="CLU_087993_0_0_1"/>
<accession>A0A067T0A7</accession>
<organism evidence="2 3">
    <name type="scientific">Galerina marginata (strain CBS 339.88)</name>
    <dbReference type="NCBI Taxonomy" id="685588"/>
    <lineage>
        <taxon>Eukaryota</taxon>
        <taxon>Fungi</taxon>
        <taxon>Dikarya</taxon>
        <taxon>Basidiomycota</taxon>
        <taxon>Agaricomycotina</taxon>
        <taxon>Agaricomycetes</taxon>
        <taxon>Agaricomycetidae</taxon>
        <taxon>Agaricales</taxon>
        <taxon>Agaricineae</taxon>
        <taxon>Strophariaceae</taxon>
        <taxon>Galerina</taxon>
    </lineage>
</organism>
<dbReference type="SUPFAM" id="SSF52540">
    <property type="entry name" value="P-loop containing nucleoside triphosphate hydrolases"/>
    <property type="match status" value="1"/>
</dbReference>
<dbReference type="InterPro" id="IPR038727">
    <property type="entry name" value="NadR/Ttd14_AAA_dom"/>
</dbReference>
<dbReference type="Proteomes" id="UP000027222">
    <property type="component" value="Unassembled WGS sequence"/>
</dbReference>
<dbReference type="Gene3D" id="3.40.50.300">
    <property type="entry name" value="P-loop containing nucleotide triphosphate hydrolases"/>
    <property type="match status" value="1"/>
</dbReference>
<reference evidence="3" key="1">
    <citation type="journal article" date="2014" name="Proc. Natl. Acad. Sci. U.S.A.">
        <title>Extensive sampling of basidiomycete genomes demonstrates inadequacy of the white-rot/brown-rot paradigm for wood decay fungi.</title>
        <authorList>
            <person name="Riley R."/>
            <person name="Salamov A.A."/>
            <person name="Brown D.W."/>
            <person name="Nagy L.G."/>
            <person name="Floudas D."/>
            <person name="Held B.W."/>
            <person name="Levasseur A."/>
            <person name="Lombard V."/>
            <person name="Morin E."/>
            <person name="Otillar R."/>
            <person name="Lindquist E.A."/>
            <person name="Sun H."/>
            <person name="LaButti K.M."/>
            <person name="Schmutz J."/>
            <person name="Jabbour D."/>
            <person name="Luo H."/>
            <person name="Baker S.E."/>
            <person name="Pisabarro A.G."/>
            <person name="Walton J.D."/>
            <person name="Blanchette R.A."/>
            <person name="Henrissat B."/>
            <person name="Martin F."/>
            <person name="Cullen D."/>
            <person name="Hibbett D.S."/>
            <person name="Grigoriev I.V."/>
        </authorList>
    </citation>
    <scope>NUCLEOTIDE SEQUENCE [LARGE SCALE GENOMIC DNA]</scope>
    <source>
        <strain evidence="3">CBS 339.88</strain>
    </source>
</reference>
<evidence type="ECO:0000259" key="1">
    <source>
        <dbReference type="Pfam" id="PF13521"/>
    </source>
</evidence>
<dbReference type="InterPro" id="IPR027417">
    <property type="entry name" value="P-loop_NTPase"/>
</dbReference>
<name>A0A067T0A7_GALM3</name>
<sequence length="195" mass="22271">MQERSVSIYVVGPSSTGKTTLCNALARKLGLSEAAYVTEVARQVMKDKGYSRNTISSVQMQKDIMDAHYVRERLLDDLQCPIRLFDRSALDPIVYAILTSESEDEVNDRKTLLMKPEEFQVALARYKSKNSIVILLKPVPEWLKDDGVRSLENQEQCLDIFRSLLAELGIEYHEFGKEAKFLEERVNCTMGLARF</sequence>
<dbReference type="OrthoDB" id="6118920at2759"/>
<keyword evidence="3" id="KW-1185">Reference proteome</keyword>
<proteinExistence type="predicted"/>
<protein>
    <recommendedName>
        <fullName evidence="1">NadR/Ttd14 AAA domain-containing protein</fullName>
    </recommendedName>
</protein>
<feature type="domain" description="NadR/Ttd14 AAA" evidence="1">
    <location>
        <begin position="8"/>
        <end position="176"/>
    </location>
</feature>
<gene>
    <name evidence="2" type="ORF">GALMADRAFT_1328419</name>
</gene>
<dbReference type="EMBL" id="KL142378">
    <property type="protein sequence ID" value="KDR76561.1"/>
    <property type="molecule type" value="Genomic_DNA"/>
</dbReference>
<evidence type="ECO:0000313" key="3">
    <source>
        <dbReference type="Proteomes" id="UP000027222"/>
    </source>
</evidence>